<feature type="region of interest" description="Disordered" evidence="1">
    <location>
        <begin position="71"/>
        <end position="111"/>
    </location>
</feature>
<reference evidence="3" key="1">
    <citation type="submission" date="2016-11" db="UniProtKB">
        <authorList>
            <consortium name="WormBaseParasite"/>
        </authorList>
    </citation>
    <scope>IDENTIFICATION</scope>
</reference>
<dbReference type="Proteomes" id="UP000095283">
    <property type="component" value="Unplaced"/>
</dbReference>
<sequence length="111" mass="12292">MGIAGAVSYAFFERKLGIRKTGLLGFTNIYLRFPLPSAISWVTFEFLREKMISTMKSSIHFYSSTTFQKRCPPLDSSTSTGINGNPKVPSLVNSQLAGELPSQSSNWSAEY</sequence>
<evidence type="ECO:0000313" key="2">
    <source>
        <dbReference type="Proteomes" id="UP000095283"/>
    </source>
</evidence>
<dbReference type="WBParaSite" id="Hba_05013">
    <property type="protein sequence ID" value="Hba_05013"/>
    <property type="gene ID" value="Hba_05013"/>
</dbReference>
<evidence type="ECO:0000256" key="1">
    <source>
        <dbReference type="SAM" id="MobiDB-lite"/>
    </source>
</evidence>
<name>A0A1I7WJ22_HETBA</name>
<accession>A0A1I7WJ22</accession>
<dbReference type="AlphaFoldDB" id="A0A1I7WJ22"/>
<proteinExistence type="predicted"/>
<feature type="compositionally biased region" description="Polar residues" evidence="1">
    <location>
        <begin position="91"/>
        <end position="111"/>
    </location>
</feature>
<protein>
    <submittedName>
        <fullName evidence="3">Uncharacterized protein</fullName>
    </submittedName>
</protein>
<evidence type="ECO:0000313" key="3">
    <source>
        <dbReference type="WBParaSite" id="Hba_05013"/>
    </source>
</evidence>
<keyword evidence="2" id="KW-1185">Reference proteome</keyword>
<organism evidence="2 3">
    <name type="scientific">Heterorhabditis bacteriophora</name>
    <name type="common">Entomopathogenic nematode worm</name>
    <dbReference type="NCBI Taxonomy" id="37862"/>
    <lineage>
        <taxon>Eukaryota</taxon>
        <taxon>Metazoa</taxon>
        <taxon>Ecdysozoa</taxon>
        <taxon>Nematoda</taxon>
        <taxon>Chromadorea</taxon>
        <taxon>Rhabditida</taxon>
        <taxon>Rhabditina</taxon>
        <taxon>Rhabditomorpha</taxon>
        <taxon>Strongyloidea</taxon>
        <taxon>Heterorhabditidae</taxon>
        <taxon>Heterorhabditis</taxon>
    </lineage>
</organism>